<comment type="caution">
    <text evidence="2">The sequence shown here is derived from an EMBL/GenBank/DDBJ whole genome shotgun (WGS) entry which is preliminary data.</text>
</comment>
<evidence type="ECO:0000256" key="1">
    <source>
        <dbReference type="SAM" id="MobiDB-lite"/>
    </source>
</evidence>
<sequence>MKYDGRSQTVKAFLVIHADVADAIHAICPTRGEGVYENHSTDALECLLGTPDQESPGHSTTSSASECRNTSASSDE</sequence>
<reference evidence="2 3" key="1">
    <citation type="submission" date="2023-12" db="EMBL/GenBank/DDBJ databases">
        <title>Sinomonas terricola sp. nov, isolated from litchi orchard soil in Guangdong, PR China.</title>
        <authorList>
            <person name="Jiaxin W."/>
            <person name="Yang Z."/>
            <person name="Honghui Z."/>
        </authorList>
    </citation>
    <scope>NUCLEOTIDE SEQUENCE [LARGE SCALE GENOMIC DNA]</scope>
    <source>
        <strain evidence="2 3">JGH33</strain>
    </source>
</reference>
<keyword evidence="3" id="KW-1185">Reference proteome</keyword>
<feature type="compositionally biased region" description="Polar residues" evidence="1">
    <location>
        <begin position="52"/>
        <end position="76"/>
    </location>
</feature>
<accession>A0ABU5TAX1</accession>
<proteinExistence type="predicted"/>
<name>A0ABU5TAX1_9MICC</name>
<evidence type="ECO:0000313" key="2">
    <source>
        <dbReference type="EMBL" id="MEA5456728.1"/>
    </source>
</evidence>
<gene>
    <name evidence="2" type="ORF">SPF06_18550</name>
</gene>
<organism evidence="2 3">
    <name type="scientific">Sinomonas terricola</name>
    <dbReference type="NCBI Taxonomy" id="3110330"/>
    <lineage>
        <taxon>Bacteria</taxon>
        <taxon>Bacillati</taxon>
        <taxon>Actinomycetota</taxon>
        <taxon>Actinomycetes</taxon>
        <taxon>Micrococcales</taxon>
        <taxon>Micrococcaceae</taxon>
        <taxon>Sinomonas</taxon>
    </lineage>
</organism>
<dbReference type="Proteomes" id="UP001304769">
    <property type="component" value="Unassembled WGS sequence"/>
</dbReference>
<evidence type="ECO:0000313" key="3">
    <source>
        <dbReference type="Proteomes" id="UP001304769"/>
    </source>
</evidence>
<feature type="region of interest" description="Disordered" evidence="1">
    <location>
        <begin position="47"/>
        <end position="76"/>
    </location>
</feature>
<dbReference type="EMBL" id="JAYGGQ010000017">
    <property type="protein sequence ID" value="MEA5456728.1"/>
    <property type="molecule type" value="Genomic_DNA"/>
</dbReference>
<dbReference type="RefSeq" id="WP_323280630.1">
    <property type="nucleotide sequence ID" value="NZ_JAYGGQ010000017.1"/>
</dbReference>
<protein>
    <submittedName>
        <fullName evidence="2">Uncharacterized protein</fullName>
    </submittedName>
</protein>